<proteinExistence type="predicted"/>
<protein>
    <recommendedName>
        <fullName evidence="1">SPW repeat-containing integral membrane domain-containing protein</fullName>
    </recommendedName>
</protein>
<name>L8JLZ3_9BACT</name>
<dbReference type="OrthoDB" id="677939at2"/>
<sequence length="126" mass="13807">MWAQIVNVVIGIWIMASPGILNYPTPAAADNNHIVGPLIVTFAFTAIWEATRTVGKWNIPLGLWLIIAPWILDFEDNTEIVGEMAAGIVVTALAMVKGKIEQRFGGGWSSLFSKHPEHKKALEKGK</sequence>
<reference evidence="2 3" key="1">
    <citation type="submission" date="2012-12" db="EMBL/GenBank/DDBJ databases">
        <title>Genome assembly of Fulvivirga imtechensis AK7.</title>
        <authorList>
            <person name="Nupur N."/>
            <person name="Khatri I."/>
            <person name="Kumar R."/>
            <person name="Subramanian S."/>
            <person name="Pinnaka A."/>
        </authorList>
    </citation>
    <scope>NUCLEOTIDE SEQUENCE [LARGE SCALE GENOMIC DNA]</scope>
    <source>
        <strain evidence="2 3">AK7</strain>
    </source>
</reference>
<dbReference type="Proteomes" id="UP000011135">
    <property type="component" value="Unassembled WGS sequence"/>
</dbReference>
<organism evidence="2 3">
    <name type="scientific">Fulvivirga imtechensis AK7</name>
    <dbReference type="NCBI Taxonomy" id="1237149"/>
    <lineage>
        <taxon>Bacteria</taxon>
        <taxon>Pseudomonadati</taxon>
        <taxon>Bacteroidota</taxon>
        <taxon>Cytophagia</taxon>
        <taxon>Cytophagales</taxon>
        <taxon>Fulvivirgaceae</taxon>
        <taxon>Fulvivirga</taxon>
    </lineage>
</organism>
<dbReference type="Pfam" id="PF03779">
    <property type="entry name" value="SPW"/>
    <property type="match status" value="1"/>
</dbReference>
<evidence type="ECO:0000259" key="1">
    <source>
        <dbReference type="Pfam" id="PF03779"/>
    </source>
</evidence>
<dbReference type="eggNOG" id="COG0451">
    <property type="taxonomic scope" value="Bacteria"/>
</dbReference>
<feature type="domain" description="SPW repeat-containing integral membrane" evidence="1">
    <location>
        <begin position="2"/>
        <end position="94"/>
    </location>
</feature>
<gene>
    <name evidence="2" type="ORF">C900_04479</name>
</gene>
<dbReference type="EMBL" id="AMZN01000064">
    <property type="protein sequence ID" value="ELR69956.1"/>
    <property type="molecule type" value="Genomic_DNA"/>
</dbReference>
<evidence type="ECO:0000313" key="2">
    <source>
        <dbReference type="EMBL" id="ELR69956.1"/>
    </source>
</evidence>
<evidence type="ECO:0000313" key="3">
    <source>
        <dbReference type="Proteomes" id="UP000011135"/>
    </source>
</evidence>
<dbReference type="RefSeq" id="WP_009581661.1">
    <property type="nucleotide sequence ID" value="NZ_AMZN01000064.1"/>
</dbReference>
<dbReference type="InterPro" id="IPR005530">
    <property type="entry name" value="SPW"/>
</dbReference>
<comment type="caution">
    <text evidence="2">The sequence shown here is derived from an EMBL/GenBank/DDBJ whole genome shotgun (WGS) entry which is preliminary data.</text>
</comment>
<dbReference type="STRING" id="1237149.C900_04479"/>
<accession>L8JLZ3</accession>
<dbReference type="AlphaFoldDB" id="L8JLZ3"/>
<keyword evidence="3" id="KW-1185">Reference proteome</keyword>